<dbReference type="OrthoDB" id="3261578at2759"/>
<evidence type="ECO:0000313" key="2">
    <source>
        <dbReference type="EMBL" id="KAF7336838.1"/>
    </source>
</evidence>
<reference evidence="2" key="1">
    <citation type="submission" date="2020-05" db="EMBL/GenBank/DDBJ databases">
        <title>Mycena genomes resolve the evolution of fungal bioluminescence.</title>
        <authorList>
            <person name="Tsai I.J."/>
        </authorList>
    </citation>
    <scope>NUCLEOTIDE SEQUENCE</scope>
    <source>
        <strain evidence="2">CCC161011</strain>
    </source>
</reference>
<dbReference type="InterPro" id="IPR014752">
    <property type="entry name" value="Arrestin-like_C"/>
</dbReference>
<protein>
    <recommendedName>
        <fullName evidence="4">Arrestin-like N-terminal domain-containing protein</fullName>
    </recommendedName>
</protein>
<proteinExistence type="predicted"/>
<gene>
    <name evidence="2" type="ORF">MVEN_02119900</name>
</gene>
<feature type="region of interest" description="Disordered" evidence="1">
    <location>
        <begin position="15"/>
        <end position="43"/>
    </location>
</feature>
<evidence type="ECO:0000313" key="3">
    <source>
        <dbReference type="Proteomes" id="UP000620124"/>
    </source>
</evidence>
<comment type="caution">
    <text evidence="2">The sequence shown here is derived from an EMBL/GenBank/DDBJ whole genome shotgun (WGS) entry which is preliminary data.</text>
</comment>
<dbReference type="Proteomes" id="UP000620124">
    <property type="component" value="Unassembled WGS sequence"/>
</dbReference>
<dbReference type="AlphaFoldDB" id="A0A8H7CIP6"/>
<organism evidence="2 3">
    <name type="scientific">Mycena venus</name>
    <dbReference type="NCBI Taxonomy" id="2733690"/>
    <lineage>
        <taxon>Eukaryota</taxon>
        <taxon>Fungi</taxon>
        <taxon>Dikarya</taxon>
        <taxon>Basidiomycota</taxon>
        <taxon>Agaricomycotina</taxon>
        <taxon>Agaricomycetes</taxon>
        <taxon>Agaricomycetidae</taxon>
        <taxon>Agaricales</taxon>
        <taxon>Marasmiineae</taxon>
        <taxon>Mycenaceae</taxon>
        <taxon>Mycena</taxon>
    </lineage>
</organism>
<dbReference type="EMBL" id="JACAZI010000022">
    <property type="protein sequence ID" value="KAF7336838.1"/>
    <property type="molecule type" value="Genomic_DNA"/>
</dbReference>
<keyword evidence="3" id="KW-1185">Reference proteome</keyword>
<dbReference type="Gene3D" id="2.60.40.640">
    <property type="match status" value="1"/>
</dbReference>
<evidence type="ECO:0008006" key="4">
    <source>
        <dbReference type="Google" id="ProtNLM"/>
    </source>
</evidence>
<name>A0A8H7CIP6_9AGAR</name>
<accession>A0A8H7CIP6</accession>
<evidence type="ECO:0000256" key="1">
    <source>
        <dbReference type="SAM" id="MobiDB-lite"/>
    </source>
</evidence>
<sequence length="473" mass="52454">MADYVQRIVRTLDSMDPTIPPSYDGATTPGRSAGLPGYSRRSSGVQRRVLTEHEFHLSSRGSKPPWATLKVLSRSPTPTQLPMFLEGDKITGTFTFNLEQADSITSVRAVAKGQIIPGPADRDAFTFVETTSTLWSKENGDPRNPSSSRYSGKLSGHYEWPFTLEIPIAVTLAGTNHFRAGTFHLPQTFLERRFPTSVQYFLMVLIDRSRFRVNSRVQTNFAYVPATRPPPPSLLRQLAYQQNTPLLGPDADPAGWEQFPSFTVRGTVFSARRVEATCHFALAKPLCYTRGSPIPCVMLMSSTDCQALDLLSAPRAISVHLRRRLKPVLPASKRNGIFDANADLSADPAENMAAATWWPSLAGGSEDIVLSSSQRISRRRLDGEIQLPTSLKPSCRMAHFAVEYTVEVLPFKATAFTSADSTPLLRQSVEIVTMFPSNCPRPRAYAPPQYNVAQEEARDNYFNADGLGHVWRT</sequence>